<dbReference type="SUPFAM" id="SSF56784">
    <property type="entry name" value="HAD-like"/>
    <property type="match status" value="1"/>
</dbReference>
<keyword evidence="7 14" id="KW-0460">Magnesium</keyword>
<dbReference type="PROSITE" id="PS00154">
    <property type="entry name" value="ATPASE_E1_E2"/>
    <property type="match status" value="1"/>
</dbReference>
<sequence length="1401" mass="154193">MAFGRKKAGGETEKRVVNINTGEHNRSYAANATSTTKYSVWTFLPKALFEQYRRVANIYFTIVAALSLTPYTPVRAWTTWTPLIIVLGVAMVKEAVEDYKRYKLDKEINNRPVQVLDTEKGEYVTRTWKEVHVGDIVVVTKDQQFPADLLFLTSETEEGTCYIETMNLDGETNLKIKKAPDETKDFGQQDFIQFRKAVIECEGPNARLYQFTGNLLLDGKTLPISPAAILLRGCNLRNTDKVVGAVIYAGHETKIFKNAAPAPSKRSHVERIVDKIIFFMFFLLFSFCICGAVFFAIWTQKKSVKHWYLQPYAVQDQYDPEKPAFVGFASFITSFILYGYLIPISLYVSMELVKIAQSMGYINNDRDMYHAETDTPALARTSNLNEELGMVNTIMSDKTGTLTRNVMEFFKCSIAGVAYGAGITEIEKANALRRGTVLNDRENPETAKYREHYFNFYDERLMGGAWSSAQDPATIEMFFRLLAVCHTVIPDGPPEPDKIKYEAESPDEAALVVAAKVFGFFFFKRTNTTVTVRERTARGEQDVEYEVLNILEFNSTRKRMSVVIKEKSTEKIIIFTKGADTVIYERLDPSYGPNEAMKGSTGRHMEEFGAAGLRTLCLSYAEVDREWYASTWLPEWVEAKTSLQDRDAKVAEVSEKIERNLRLLGCTAIEDKLQEGVPECIRQLAMAGIRIWVLTGDKMETAINIGFACSLLTEEMHQFTISVYGVEEIEKAEAAGDKKLAEKLAHEAVSKSISKVEEVMNAKAEGTLFAIVIDGKALTYALSESLAAKFLRVGLRCKAVVCCRVSPLQKAQVTKLVRSHGDTTLAIGDGANDVSMIQSAHIGVGISGQEGMQAVMSADFAIAQFRFLVPLLLVHGRYSYKRITRMVLFFFYKNMLFGVTIFAFNAFNAFSGQFVYNDFYMTLFNVVFTALTPVVIGIFDRDVDKAMALKYPGLYMQGQRNEYFNFRAIALWLLSSLYQCAVIMVFILVGCRPIFSDRADGNPYTMWQTGVLMFTCVVITVHFQVVQITDQWTWAHHVSIWLSQAVWFLYLLAYGGFPLYFSSDLYNLFVGVVAPSAQYWLYCLLVPVACQLPDFFLRMAKKQLAPFDHQLVQEIQKKLKQDGKSAVDERGQDPPSILAAIFSGMPNKNRGFVPPYDPRSRFYSLVSSGARSNGRIETGARNPVLQHLDQALTDNPYRGKKKVTLPGIGAKARSPTGLGPAGSRADAGSRSSTTIMPVAEGVQSNGSASSAAGPPAAATSPGNGSAPGALASPTVTASPVASPNGNGLPRAPSRLPPMGTPPAGLSPGDGMPSNISTGSDAPAHSSVPMPPLAPTALAPPRGRLPPLKSLGGSPGRVAAQPLAAPGAIASPGAEGPLAPPPNANGREHEIMATPASALGQS</sequence>
<dbReference type="Pfam" id="PF16212">
    <property type="entry name" value="PhoLip_ATPase_C"/>
    <property type="match status" value="1"/>
</dbReference>
<feature type="compositionally biased region" description="Polar residues" evidence="16">
    <location>
        <begin position="1273"/>
        <end position="1285"/>
    </location>
</feature>
<dbReference type="Pfam" id="PF13246">
    <property type="entry name" value="Cation_ATPase"/>
    <property type="match status" value="1"/>
</dbReference>
<dbReference type="GO" id="GO:0140327">
    <property type="term" value="F:flippase activity"/>
    <property type="evidence" value="ECO:0007669"/>
    <property type="project" value="UniProtKB-ARBA"/>
</dbReference>
<dbReference type="InterPro" id="IPR036412">
    <property type="entry name" value="HAD-like_sf"/>
</dbReference>
<feature type="binding site" evidence="13">
    <location>
        <position position="399"/>
    </location>
    <ligand>
        <name>ATP</name>
        <dbReference type="ChEBI" id="CHEBI:30616"/>
    </ligand>
</feature>
<evidence type="ECO:0000256" key="7">
    <source>
        <dbReference type="ARBA" id="ARBA00022842"/>
    </source>
</evidence>
<feature type="binding site" evidence="13">
    <location>
        <position position="577"/>
    </location>
    <ligand>
        <name>ATP</name>
        <dbReference type="ChEBI" id="CHEBI:30616"/>
    </ligand>
</feature>
<dbReference type="SFLD" id="SFLDG00002">
    <property type="entry name" value="C1.7:_P-type_atpase_like"/>
    <property type="match status" value="1"/>
</dbReference>
<feature type="binding site" evidence="13">
    <location>
        <position position="810"/>
    </location>
    <ligand>
        <name>ATP</name>
        <dbReference type="ChEBI" id="CHEBI:30616"/>
    </ligand>
</feature>
<feature type="transmembrane region" description="Helical" evidence="15">
    <location>
        <begin position="887"/>
        <end position="907"/>
    </location>
</feature>
<comment type="similarity">
    <text evidence="2 15">Belongs to the cation transport ATPase (P-type) (TC 3.A.3) family. Type IV subfamily.</text>
</comment>
<evidence type="ECO:0000256" key="11">
    <source>
        <dbReference type="ARBA" id="ARBA00034036"/>
    </source>
</evidence>
<feature type="binding site" evidence="14">
    <location>
        <position position="397"/>
    </location>
    <ligand>
        <name>Mg(2+)</name>
        <dbReference type="ChEBI" id="CHEBI:18420"/>
    </ligand>
</feature>
<feature type="binding site" evidence="13">
    <location>
        <position position="696"/>
    </location>
    <ligand>
        <name>ATP</name>
        <dbReference type="ChEBI" id="CHEBI:30616"/>
    </ligand>
</feature>
<keyword evidence="9 15" id="KW-1133">Transmembrane helix</keyword>
<dbReference type="InterPro" id="IPR023298">
    <property type="entry name" value="ATPase_P-typ_TM_dom_sf"/>
</dbReference>
<feature type="binding site" evidence="13">
    <location>
        <position position="695"/>
    </location>
    <ligand>
        <name>ATP</name>
        <dbReference type="ChEBI" id="CHEBI:30616"/>
    </ligand>
</feature>
<keyword evidence="3 15" id="KW-0812">Transmembrane</keyword>
<feature type="transmembrane region" description="Helical" evidence="15">
    <location>
        <begin position="276"/>
        <end position="298"/>
    </location>
</feature>
<comment type="caution">
    <text evidence="19">The sequence shown here is derived from an EMBL/GenBank/DDBJ whole genome shotgun (WGS) entry which is preliminary data.</text>
</comment>
<evidence type="ECO:0000256" key="3">
    <source>
        <dbReference type="ARBA" id="ARBA00022692"/>
    </source>
</evidence>
<evidence type="ECO:0000313" key="19">
    <source>
        <dbReference type="EMBL" id="KXZ41671.1"/>
    </source>
</evidence>
<evidence type="ECO:0000256" key="13">
    <source>
        <dbReference type="PIRSR" id="PIRSR606539-2"/>
    </source>
</evidence>
<keyword evidence="6 13" id="KW-0067">ATP-binding</keyword>
<feature type="compositionally biased region" description="Low complexity" evidence="16">
    <location>
        <begin position="1221"/>
        <end position="1231"/>
    </location>
</feature>
<dbReference type="SUPFAM" id="SSF81653">
    <property type="entry name" value="Calcium ATPase, transduction domain A"/>
    <property type="match status" value="1"/>
</dbReference>
<dbReference type="GO" id="GO:0000287">
    <property type="term" value="F:magnesium ion binding"/>
    <property type="evidence" value="ECO:0007669"/>
    <property type="project" value="UniProtKB-UniRule"/>
</dbReference>
<evidence type="ECO:0000256" key="4">
    <source>
        <dbReference type="ARBA" id="ARBA00022723"/>
    </source>
</evidence>
<dbReference type="Gene3D" id="2.70.150.10">
    <property type="entry name" value="Calcium-transporting ATPase, cytoplasmic transduction domain A"/>
    <property type="match status" value="1"/>
</dbReference>
<evidence type="ECO:0000256" key="14">
    <source>
        <dbReference type="PIRSR" id="PIRSR606539-3"/>
    </source>
</evidence>
<dbReference type="SUPFAM" id="SSF81660">
    <property type="entry name" value="Metal cation-transporting ATPase, ATP-binding domain N"/>
    <property type="match status" value="1"/>
</dbReference>
<evidence type="ECO:0000256" key="16">
    <source>
        <dbReference type="SAM" id="MobiDB-lite"/>
    </source>
</evidence>
<evidence type="ECO:0000256" key="6">
    <source>
        <dbReference type="ARBA" id="ARBA00022840"/>
    </source>
</evidence>
<dbReference type="Proteomes" id="UP000075714">
    <property type="component" value="Unassembled WGS sequence"/>
</dbReference>
<dbReference type="InterPro" id="IPR018303">
    <property type="entry name" value="ATPase_P-typ_P_site"/>
</dbReference>
<keyword evidence="20" id="KW-1185">Reference proteome</keyword>
<evidence type="ECO:0000259" key="17">
    <source>
        <dbReference type="Pfam" id="PF16209"/>
    </source>
</evidence>
<feature type="compositionally biased region" description="Low complexity" evidence="16">
    <location>
        <begin position="1358"/>
        <end position="1369"/>
    </location>
</feature>
<evidence type="ECO:0000313" key="20">
    <source>
        <dbReference type="Proteomes" id="UP000075714"/>
    </source>
</evidence>
<dbReference type="NCBIfam" id="TIGR01652">
    <property type="entry name" value="ATPase-Plipid"/>
    <property type="match status" value="1"/>
</dbReference>
<dbReference type="CDD" id="cd02073">
    <property type="entry name" value="P-type_ATPase_APLT_Dnf-like"/>
    <property type="match status" value="1"/>
</dbReference>
<dbReference type="STRING" id="33097.A0A150FVN6"/>
<comment type="catalytic activity">
    <reaction evidence="11 15">
        <text>ATP + H2O + phospholipidSide 1 = ADP + phosphate + phospholipidSide 2.</text>
        <dbReference type="EC" id="7.6.2.1"/>
    </reaction>
</comment>
<feature type="binding site" evidence="13">
    <location>
        <position position="397"/>
    </location>
    <ligand>
        <name>ATP</name>
        <dbReference type="ChEBI" id="CHEBI:30616"/>
    </ligand>
</feature>
<feature type="binding site" evidence="13">
    <location>
        <position position="833"/>
    </location>
    <ligand>
        <name>ATP</name>
        <dbReference type="ChEBI" id="CHEBI:30616"/>
    </ligand>
</feature>
<dbReference type="GO" id="GO:0005524">
    <property type="term" value="F:ATP binding"/>
    <property type="evidence" value="ECO:0007669"/>
    <property type="project" value="UniProtKB-UniRule"/>
</dbReference>
<accession>A0A150FVN6</accession>
<dbReference type="EC" id="7.6.2.1" evidence="15"/>
<dbReference type="EMBL" id="LSYV01000326">
    <property type="protein sequence ID" value="KXZ41671.1"/>
    <property type="molecule type" value="Genomic_DNA"/>
</dbReference>
<feature type="compositionally biased region" description="Low complexity" evidence="16">
    <location>
        <begin position="1334"/>
        <end position="1347"/>
    </location>
</feature>
<dbReference type="PANTHER" id="PTHR24092:SF150">
    <property type="entry name" value="PHOSPHOLIPID-TRANSPORTING ATPASE"/>
    <property type="match status" value="1"/>
</dbReference>
<dbReference type="GO" id="GO:0005886">
    <property type="term" value="C:plasma membrane"/>
    <property type="evidence" value="ECO:0007669"/>
    <property type="project" value="TreeGrafter"/>
</dbReference>
<organism evidence="19 20">
    <name type="scientific">Gonium pectorale</name>
    <name type="common">Green alga</name>
    <dbReference type="NCBI Taxonomy" id="33097"/>
    <lineage>
        <taxon>Eukaryota</taxon>
        <taxon>Viridiplantae</taxon>
        <taxon>Chlorophyta</taxon>
        <taxon>core chlorophytes</taxon>
        <taxon>Chlorophyceae</taxon>
        <taxon>CS clade</taxon>
        <taxon>Chlamydomonadales</taxon>
        <taxon>Volvocaceae</taxon>
        <taxon>Gonium</taxon>
    </lineage>
</organism>
<feature type="active site" description="4-aspartylphosphate intermediate" evidence="12">
    <location>
        <position position="397"/>
    </location>
</feature>
<keyword evidence="4 14" id="KW-0479">Metal-binding</keyword>
<keyword evidence="5 13" id="KW-0547">Nucleotide-binding</keyword>
<dbReference type="InterPro" id="IPR023214">
    <property type="entry name" value="HAD_sf"/>
</dbReference>
<feature type="region of interest" description="Disordered" evidence="16">
    <location>
        <begin position="1192"/>
        <end position="1231"/>
    </location>
</feature>
<comment type="subcellular location">
    <subcellularLocation>
        <location evidence="1 15">Membrane</location>
        <topology evidence="1 15">Multi-pass membrane protein</topology>
    </subcellularLocation>
</comment>
<dbReference type="GO" id="GO:0016887">
    <property type="term" value="F:ATP hydrolysis activity"/>
    <property type="evidence" value="ECO:0007669"/>
    <property type="project" value="InterPro"/>
</dbReference>
<dbReference type="Gene3D" id="3.40.50.1000">
    <property type="entry name" value="HAD superfamily/HAD-like"/>
    <property type="match status" value="1"/>
</dbReference>
<feature type="binding site" evidence="13">
    <location>
        <position position="614"/>
    </location>
    <ligand>
        <name>ATP</name>
        <dbReference type="ChEBI" id="CHEBI:30616"/>
    </ligand>
</feature>
<dbReference type="GO" id="GO:0005783">
    <property type="term" value="C:endoplasmic reticulum"/>
    <property type="evidence" value="ECO:0007669"/>
    <property type="project" value="UniProtKB-ARBA"/>
</dbReference>
<dbReference type="Gene3D" id="3.40.1110.10">
    <property type="entry name" value="Calcium-transporting ATPase, cytoplasmic domain N"/>
    <property type="match status" value="1"/>
</dbReference>
<dbReference type="PANTHER" id="PTHR24092">
    <property type="entry name" value="PROBABLE PHOSPHOLIPID-TRANSPORTING ATPASE"/>
    <property type="match status" value="1"/>
</dbReference>
<proteinExistence type="inferred from homology"/>
<dbReference type="InterPro" id="IPR032631">
    <property type="entry name" value="P-type_ATPase_N"/>
</dbReference>
<feature type="transmembrane region" description="Helical" evidence="15">
    <location>
        <begin position="324"/>
        <end position="348"/>
    </location>
</feature>
<feature type="binding site" evidence="13">
    <location>
        <position position="553"/>
    </location>
    <ligand>
        <name>ATP</name>
        <dbReference type="ChEBI" id="CHEBI:30616"/>
    </ligand>
</feature>
<evidence type="ECO:0000256" key="12">
    <source>
        <dbReference type="PIRSR" id="PIRSR606539-1"/>
    </source>
</evidence>
<feature type="domain" description="P-type ATPase N-terminal" evidence="17">
    <location>
        <begin position="17"/>
        <end position="80"/>
    </location>
</feature>
<gene>
    <name evidence="19" type="ORF">GPECTOR_328g50</name>
</gene>
<feature type="binding site" evidence="13">
    <location>
        <position position="697"/>
    </location>
    <ligand>
        <name>ATP</name>
        <dbReference type="ChEBI" id="CHEBI:30616"/>
    </ligand>
</feature>
<keyword evidence="10 15" id="KW-0472">Membrane</keyword>
<reference evidence="20" key="1">
    <citation type="journal article" date="2016" name="Nat. Commun.">
        <title>The Gonium pectorale genome demonstrates co-option of cell cycle regulation during the evolution of multicellularity.</title>
        <authorList>
            <person name="Hanschen E.R."/>
            <person name="Marriage T.N."/>
            <person name="Ferris P.J."/>
            <person name="Hamaji T."/>
            <person name="Toyoda A."/>
            <person name="Fujiyama A."/>
            <person name="Neme R."/>
            <person name="Noguchi H."/>
            <person name="Minakuchi Y."/>
            <person name="Suzuki M."/>
            <person name="Kawai-Toyooka H."/>
            <person name="Smith D.R."/>
            <person name="Sparks H."/>
            <person name="Anderson J."/>
            <person name="Bakaric R."/>
            <person name="Luria V."/>
            <person name="Karger A."/>
            <person name="Kirschner M.W."/>
            <person name="Durand P.M."/>
            <person name="Michod R.E."/>
            <person name="Nozaki H."/>
            <person name="Olson B.J."/>
        </authorList>
    </citation>
    <scope>NUCLEOTIDE SEQUENCE [LARGE SCALE GENOMIC DNA]</scope>
    <source>
        <strain evidence="20">NIES-2863</strain>
    </source>
</reference>
<dbReference type="InterPro" id="IPR023299">
    <property type="entry name" value="ATPase_P-typ_cyto_dom_N"/>
</dbReference>
<feature type="compositionally biased region" description="Low complexity" evidence="16">
    <location>
        <begin position="1244"/>
        <end position="1269"/>
    </location>
</feature>
<feature type="binding site" evidence="13">
    <location>
        <position position="508"/>
    </location>
    <ligand>
        <name>ATP</name>
        <dbReference type="ChEBI" id="CHEBI:30616"/>
    </ligand>
</feature>
<evidence type="ECO:0000256" key="8">
    <source>
        <dbReference type="ARBA" id="ARBA00022967"/>
    </source>
</evidence>
<dbReference type="InterPro" id="IPR006539">
    <property type="entry name" value="P-type_ATPase_IV"/>
</dbReference>
<dbReference type="SFLD" id="SFLDF00027">
    <property type="entry name" value="p-type_atpase"/>
    <property type="match status" value="1"/>
</dbReference>
<dbReference type="PRINTS" id="PR00119">
    <property type="entry name" value="CATATPASE"/>
</dbReference>
<feature type="transmembrane region" description="Helical" evidence="15">
    <location>
        <begin position="77"/>
        <end position="96"/>
    </location>
</feature>
<feature type="transmembrane region" description="Helical" evidence="15">
    <location>
        <begin position="1038"/>
        <end position="1057"/>
    </location>
</feature>
<feature type="binding site" evidence="13">
    <location>
        <position position="832"/>
    </location>
    <ligand>
        <name>ATP</name>
        <dbReference type="ChEBI" id="CHEBI:30616"/>
    </ligand>
</feature>
<evidence type="ECO:0000256" key="9">
    <source>
        <dbReference type="ARBA" id="ARBA00022989"/>
    </source>
</evidence>
<dbReference type="InterPro" id="IPR044492">
    <property type="entry name" value="P_typ_ATPase_HD_dom"/>
</dbReference>
<feature type="transmembrane region" description="Helical" evidence="15">
    <location>
        <begin position="919"/>
        <end position="939"/>
    </location>
</feature>
<dbReference type="GO" id="GO:0045332">
    <property type="term" value="P:phospholipid translocation"/>
    <property type="evidence" value="ECO:0007669"/>
    <property type="project" value="TreeGrafter"/>
</dbReference>
<dbReference type="InterPro" id="IPR008250">
    <property type="entry name" value="ATPase_P-typ_transduc_dom_A_sf"/>
</dbReference>
<evidence type="ECO:0000256" key="2">
    <source>
        <dbReference type="ARBA" id="ARBA00008109"/>
    </source>
</evidence>
<feature type="transmembrane region" description="Helical" evidence="15">
    <location>
        <begin position="969"/>
        <end position="995"/>
    </location>
</feature>
<feature type="binding site" evidence="14">
    <location>
        <position position="399"/>
    </location>
    <ligand>
        <name>Mg(2+)</name>
        <dbReference type="ChEBI" id="CHEBI:18420"/>
    </ligand>
</feature>
<dbReference type="Pfam" id="PF16209">
    <property type="entry name" value="PhoLip_ATPase_N"/>
    <property type="match status" value="1"/>
</dbReference>
<dbReference type="FunFam" id="3.40.50.1000:FF:000023">
    <property type="entry name" value="Phospholipid-transporting ATPase"/>
    <property type="match status" value="1"/>
</dbReference>
<evidence type="ECO:0000259" key="18">
    <source>
        <dbReference type="Pfam" id="PF16212"/>
    </source>
</evidence>
<dbReference type="InterPro" id="IPR032630">
    <property type="entry name" value="P_typ_ATPase_c"/>
</dbReference>
<name>A0A150FVN6_GONPE</name>
<dbReference type="SUPFAM" id="SSF81665">
    <property type="entry name" value="Calcium ATPase, transmembrane domain M"/>
    <property type="match status" value="1"/>
</dbReference>
<feature type="region of interest" description="Disordered" evidence="16">
    <location>
        <begin position="1243"/>
        <end position="1401"/>
    </location>
</feature>
<protein>
    <recommendedName>
        <fullName evidence="15">Phospholipid-transporting ATPase</fullName>
        <ecNumber evidence="15">7.6.2.1</ecNumber>
    </recommendedName>
</protein>
<feature type="binding site" evidence="14">
    <location>
        <position position="833"/>
    </location>
    <ligand>
        <name>Mg(2+)</name>
        <dbReference type="ChEBI" id="CHEBI:18420"/>
    </ligand>
</feature>
<keyword evidence="8 15" id="KW-1278">Translocase</keyword>
<evidence type="ECO:0000256" key="1">
    <source>
        <dbReference type="ARBA" id="ARBA00004141"/>
    </source>
</evidence>
<evidence type="ECO:0000256" key="5">
    <source>
        <dbReference type="ARBA" id="ARBA00022741"/>
    </source>
</evidence>
<dbReference type="NCBIfam" id="TIGR01494">
    <property type="entry name" value="ATPase_P-type"/>
    <property type="match status" value="1"/>
</dbReference>
<feature type="transmembrane region" description="Helical" evidence="15">
    <location>
        <begin position="55"/>
        <end position="71"/>
    </location>
</feature>
<feature type="binding site" evidence="13">
    <location>
        <position position="804"/>
    </location>
    <ligand>
        <name>ATP</name>
        <dbReference type="ChEBI" id="CHEBI:30616"/>
    </ligand>
</feature>
<evidence type="ECO:0000256" key="10">
    <source>
        <dbReference type="ARBA" id="ARBA00023136"/>
    </source>
</evidence>
<dbReference type="InterPro" id="IPR001757">
    <property type="entry name" value="P_typ_ATPase"/>
</dbReference>
<evidence type="ECO:0000256" key="15">
    <source>
        <dbReference type="RuleBase" id="RU362033"/>
    </source>
</evidence>
<feature type="binding site" evidence="13">
    <location>
        <position position="398"/>
    </location>
    <ligand>
        <name>ATP</name>
        <dbReference type="ChEBI" id="CHEBI:30616"/>
    </ligand>
</feature>
<feature type="transmembrane region" description="Helical" evidence="15">
    <location>
        <begin position="1007"/>
        <end position="1026"/>
    </location>
</feature>
<dbReference type="OrthoDB" id="377733at2759"/>
<feature type="binding site" evidence="14">
    <location>
        <position position="829"/>
    </location>
    <ligand>
        <name>Mg(2+)</name>
        <dbReference type="ChEBI" id="CHEBI:18420"/>
    </ligand>
</feature>
<dbReference type="FunFam" id="3.40.1110.10:FF:000029">
    <property type="entry name" value="Phospholipid-transporting ATPase"/>
    <property type="match status" value="1"/>
</dbReference>
<comment type="cofactor">
    <cofactor evidence="14">
        <name>Mg(2+)</name>
        <dbReference type="ChEBI" id="CHEBI:18420"/>
    </cofactor>
</comment>
<feature type="domain" description="P-type ATPase C-terminal" evidence="18">
    <location>
        <begin position="855"/>
        <end position="1106"/>
    </location>
</feature>
<dbReference type="SFLD" id="SFLDS00003">
    <property type="entry name" value="Haloacid_Dehalogenase"/>
    <property type="match status" value="1"/>
</dbReference>